<dbReference type="Gene3D" id="2.60.120.260">
    <property type="entry name" value="Galactose-binding domain-like"/>
    <property type="match status" value="2"/>
</dbReference>
<dbReference type="GO" id="GO:0046872">
    <property type="term" value="F:metal ion binding"/>
    <property type="evidence" value="ECO:0007669"/>
    <property type="project" value="UniProtKB-KW"/>
</dbReference>
<dbReference type="InterPro" id="IPR006585">
    <property type="entry name" value="FTP1"/>
</dbReference>
<gene>
    <name evidence="6" type="ORF">NP493_228g04022</name>
</gene>
<evidence type="ECO:0000256" key="2">
    <source>
        <dbReference type="ARBA" id="ARBA00022737"/>
    </source>
</evidence>
<dbReference type="SUPFAM" id="SSF49785">
    <property type="entry name" value="Galactose-binding domain-like"/>
    <property type="match status" value="1"/>
</dbReference>
<feature type="domain" description="Fibronectin type-III" evidence="5">
    <location>
        <begin position="1001"/>
        <end position="1088"/>
    </location>
</feature>
<feature type="domain" description="Fibronectin type-III" evidence="5">
    <location>
        <begin position="1339"/>
        <end position="1425"/>
    </location>
</feature>
<dbReference type="EMBL" id="JAODUO010000230">
    <property type="protein sequence ID" value="KAK2185562.1"/>
    <property type="molecule type" value="Genomic_DNA"/>
</dbReference>
<dbReference type="SMART" id="SM00607">
    <property type="entry name" value="FTP"/>
    <property type="match status" value="1"/>
</dbReference>
<feature type="domain" description="Fibronectin type-III" evidence="5">
    <location>
        <begin position="1165"/>
        <end position="1249"/>
    </location>
</feature>
<feature type="domain" description="Fibronectin type-III" evidence="5">
    <location>
        <begin position="310"/>
        <end position="396"/>
    </location>
</feature>
<keyword evidence="7" id="KW-1185">Reference proteome</keyword>
<dbReference type="InterPro" id="IPR008979">
    <property type="entry name" value="Galactose-bd-like_sf"/>
</dbReference>
<name>A0AAD9NZY3_RIDPI</name>
<dbReference type="SMART" id="SM00060">
    <property type="entry name" value="FN3"/>
    <property type="match status" value="18"/>
</dbReference>
<feature type="domain" description="Fibronectin type-III" evidence="5">
    <location>
        <begin position="397"/>
        <end position="485"/>
    </location>
</feature>
<feature type="domain" description="Fibronectin type-III" evidence="5">
    <location>
        <begin position="221"/>
        <end position="309"/>
    </location>
</feature>
<sequence length="1813" mass="193509">MCNFEIKVLMGLENGAASTICATRSGCVPLSKTETLPCDAFGRYVMIRRTSDVDNVGFQLCEVEVFAKLNVALRRPTFQSSVASSCGPTLAVDGNPSSSMENVGSCSVTKKDVIPWWAVDLEAVYNIREVSVSQRDKYVENLAQFMVGVTDVSPSDTSPADLGASQYSVCATQENAIPASETKTFVCSSSNIFGRYVFIRSTSTDVALHLCEIGVFAAPGPPGDIVVSARSSSLLAVKWDGPSVRVKEYKVTLEGDSNTHPAQIIKDSKRKAIFNSLIAGTEYTVRVVTLGGDQQSATAQNKFYTTPGRANHIAVSARSPSSLSVRWDAPTGGVKGYTIILEDDDYPLPPAECDNSTRTATFNDLIAGTEYTIRVVTRSGDQRSITGKNKFYTKPGKVENIVVSARSPSTLVFGWDAPSGGVKGYTVSLEGNDGVHPSDARDECTRTATFNGLRAGTEYTIRVVTQSGDQQSEEVENKFYTTPGTAETIFLQDNSPSSLTLAWGAPSGGVKGYNVTLEGDDGAHPADQRDETLGIATFNSLSAGTEYTVRVITLSGDQQSETVESKFYTNQPSSLVFGWDAPSGGVKGYTVSLEGDDGPHPAVQCDKSTRTATFYGLRAGTEYTARVVTQSGDQQSEEVENKFYTTPGTAETIFLQDNSPSSLTLAWGAPSGGVKGYNVTLEGDDGAHPADQRDETLGIATFNSLSAGTEYTVRVITLSGDQQSETVESKFYTKPGNVENVVASARSPSSLAFGWNAPSGGVKGYTVTLEGDDAAHPAVQCDNSTRTATFNSLRAGTEYTVRMVTLSGDQRSAKVETKFYTTPRMAEKVVASARSPSSMTVVWDAPSGGLKGYTVSLEGDDSAHPAVQCDKSTRTATFNGLSAGTEYTAQVVTLSGDQQSETAENKFYTNPYPAQNLTSLVSTVSSLILTWDAPDVGGLTKYRVTLDGDNTVKTQTPDKDTTTVVFTGLTAGTRYTAGVVTLSGDQLSARIKDIIHTRPNRVRNLILTNHTLHSLTVKWDAPEVGGWTGYNVTLAGDSTFQIQTAGYVTTVTFTGLKAGGVYIVGVAAVSGNQRGTPVEKKFYTTRSPSSLTVEWGAPSGGGKGYAVSLEGDDGAHSAEAREEITRTATFNGLSPGTEYTARVVTLSGDQQSETAENKFYTTPGKVGNIVVSARSPSSLAFGWDAPSGGVEGYTVSLEGAHPAVQCDNSTRTATFNSLSAGTEYTVRMVTLSGDQQSETVENKFYTTPGKVENIVVSARSFASLTVEWGAPSGGVKGYSVTLEGDGGDHQAEARDEISRSATFNSLSAGTEYIVRVVTLNGDLQSETAENKFYTTPGTAKHVVASLRSPSSLTVVWDAPSGSVKGYTVTLNGADGAHPAEARVESARTATFNDLSAGTEYTVRVVTLSGDQQSETVEKQFYTNPYRAKKFTVLVSTVSALILTWDAPDVGGLTKYRVTLDGDNSVKIQTPDKDTTTVVFTGLTAGTEYTARLVTLNVDQQSAKVEDVVYTMPNRARNLLVTNQTLHSLTVKWDAPEVGGLTGYNVTLVGESTFQTQTVGNDATMTFTSLEAGAEYIVGVAAINGNQRSTNVEETFYTYPYPAQNLTSLVSTVSSLILTWDAPDVGGLTKYRVTLKGDNTVKTQTPDKDTTTVVFIGLTAGTEYTAGVVTLSGDQQSAKVEDVVYTMPNRARNLLLTNQTLHSLTVKWDAPEVGGLTGYNVTLADDSTFQIQTVGNDTTVTFTGLKPGAEYIVGVATVNGNRRSTPVEDKFFTRRLMEVLRREKMLCSGRTFREIDGSVEEGEDAVLWEDVQGD</sequence>
<dbReference type="InterPro" id="IPR050991">
    <property type="entry name" value="ECM_Regulatory_Proteins"/>
</dbReference>
<dbReference type="SUPFAM" id="SSF49265">
    <property type="entry name" value="Fibronectin type III"/>
    <property type="match status" value="9"/>
</dbReference>
<feature type="domain" description="Fibronectin type-III" evidence="5">
    <location>
        <begin position="1514"/>
        <end position="1602"/>
    </location>
</feature>
<feature type="domain" description="Fibronectin type-III" evidence="5">
    <location>
        <begin position="913"/>
        <end position="1000"/>
    </location>
</feature>
<evidence type="ECO:0000256" key="4">
    <source>
        <dbReference type="ARBA" id="ARBA00023157"/>
    </source>
</evidence>
<dbReference type="InterPro" id="IPR013783">
    <property type="entry name" value="Ig-like_fold"/>
</dbReference>
<proteinExistence type="predicted"/>
<dbReference type="InterPro" id="IPR036116">
    <property type="entry name" value="FN3_sf"/>
</dbReference>
<feature type="domain" description="Fibronectin type-III" evidence="5">
    <location>
        <begin position="559"/>
        <end position="649"/>
    </location>
</feature>
<keyword evidence="3" id="KW-0106">Calcium</keyword>
<dbReference type="Pfam" id="PF00041">
    <property type="entry name" value="fn3"/>
    <property type="match status" value="18"/>
</dbReference>
<protein>
    <recommendedName>
        <fullName evidence="5">Fibronectin type-III domain-containing protein</fullName>
    </recommendedName>
</protein>
<feature type="domain" description="Fibronectin type-III" evidence="5">
    <location>
        <begin position="826"/>
        <end position="912"/>
    </location>
</feature>
<dbReference type="InterPro" id="IPR003961">
    <property type="entry name" value="FN3_dom"/>
</dbReference>
<feature type="domain" description="Fibronectin type-III" evidence="5">
    <location>
        <begin position="1250"/>
        <end position="1338"/>
    </location>
</feature>
<evidence type="ECO:0000256" key="3">
    <source>
        <dbReference type="ARBA" id="ARBA00022837"/>
    </source>
</evidence>
<comment type="caution">
    <text evidence="6">The sequence shown here is derived from an EMBL/GenBank/DDBJ whole genome shotgun (WGS) entry which is preliminary data.</text>
</comment>
<reference evidence="6" key="1">
    <citation type="journal article" date="2023" name="Mol. Biol. Evol.">
        <title>Third-Generation Sequencing Reveals the Adaptive Role of the Epigenome in Three Deep-Sea Polychaetes.</title>
        <authorList>
            <person name="Perez M."/>
            <person name="Aroh O."/>
            <person name="Sun Y."/>
            <person name="Lan Y."/>
            <person name="Juniper S.K."/>
            <person name="Young C.R."/>
            <person name="Angers B."/>
            <person name="Qian P.Y."/>
        </authorList>
    </citation>
    <scope>NUCLEOTIDE SEQUENCE</scope>
    <source>
        <strain evidence="6">R07B-5</strain>
    </source>
</reference>
<feature type="domain" description="Fibronectin type-III" evidence="5">
    <location>
        <begin position="734"/>
        <end position="825"/>
    </location>
</feature>
<keyword evidence="1" id="KW-0479">Metal-binding</keyword>
<evidence type="ECO:0000313" key="6">
    <source>
        <dbReference type="EMBL" id="KAK2185562.1"/>
    </source>
</evidence>
<keyword evidence="2" id="KW-0677">Repeat</keyword>
<evidence type="ECO:0000313" key="7">
    <source>
        <dbReference type="Proteomes" id="UP001209878"/>
    </source>
</evidence>
<dbReference type="Proteomes" id="UP001209878">
    <property type="component" value="Unassembled WGS sequence"/>
</dbReference>
<dbReference type="PROSITE" id="PS50853">
    <property type="entry name" value="FN3"/>
    <property type="match status" value="14"/>
</dbReference>
<dbReference type="Gene3D" id="2.60.40.10">
    <property type="entry name" value="Immunoglobulins"/>
    <property type="match status" value="18"/>
</dbReference>
<accession>A0AAD9NZY3</accession>
<organism evidence="6 7">
    <name type="scientific">Ridgeia piscesae</name>
    <name type="common">Tubeworm</name>
    <dbReference type="NCBI Taxonomy" id="27915"/>
    <lineage>
        <taxon>Eukaryota</taxon>
        <taxon>Metazoa</taxon>
        <taxon>Spiralia</taxon>
        <taxon>Lophotrochozoa</taxon>
        <taxon>Annelida</taxon>
        <taxon>Polychaeta</taxon>
        <taxon>Sedentaria</taxon>
        <taxon>Canalipalpata</taxon>
        <taxon>Sabellida</taxon>
        <taxon>Siboglinidae</taxon>
        <taxon>Ridgeia</taxon>
    </lineage>
</organism>
<keyword evidence="4" id="KW-1015">Disulfide bond</keyword>
<dbReference type="Pfam" id="PF22633">
    <property type="entry name" value="F5_F8_type_C_2"/>
    <property type="match status" value="1"/>
</dbReference>
<feature type="domain" description="Fibronectin type-III" evidence="5">
    <location>
        <begin position="1689"/>
        <end position="1778"/>
    </location>
</feature>
<feature type="domain" description="Fibronectin type-III" evidence="5">
    <location>
        <begin position="1426"/>
        <end position="1513"/>
    </location>
</feature>
<evidence type="ECO:0000259" key="5">
    <source>
        <dbReference type="PROSITE" id="PS50853"/>
    </source>
</evidence>
<dbReference type="CDD" id="cd00063">
    <property type="entry name" value="FN3"/>
    <property type="match status" value="18"/>
</dbReference>
<dbReference type="PANTHER" id="PTHR46708:SF2">
    <property type="entry name" value="FIBRONECTIN TYPE-III DOMAIN-CONTAINING PROTEIN"/>
    <property type="match status" value="1"/>
</dbReference>
<dbReference type="PANTHER" id="PTHR46708">
    <property type="entry name" value="TENASCIN"/>
    <property type="match status" value="1"/>
</dbReference>
<evidence type="ECO:0000256" key="1">
    <source>
        <dbReference type="ARBA" id="ARBA00022723"/>
    </source>
</evidence>